<keyword evidence="3 7" id="KW-0479">Metal-binding</keyword>
<evidence type="ECO:0000256" key="5">
    <source>
        <dbReference type="ARBA" id="ARBA00023004"/>
    </source>
</evidence>
<comment type="similarity">
    <text evidence="1 7">Belongs to the cytochrome P450 family.</text>
</comment>
<evidence type="ECO:0000256" key="7">
    <source>
        <dbReference type="RuleBase" id="RU000461"/>
    </source>
</evidence>
<dbReference type="PANTHER" id="PTHR24286">
    <property type="entry name" value="CYTOCHROME P450 26"/>
    <property type="match status" value="1"/>
</dbReference>
<evidence type="ECO:0000256" key="4">
    <source>
        <dbReference type="ARBA" id="ARBA00023002"/>
    </source>
</evidence>
<dbReference type="SUPFAM" id="SSF48264">
    <property type="entry name" value="Cytochrome P450"/>
    <property type="match status" value="1"/>
</dbReference>
<reference evidence="8 9" key="1">
    <citation type="submission" date="2021-02" db="EMBL/GenBank/DDBJ databases">
        <title>De Novo genome assembly of isolated myxobacteria.</title>
        <authorList>
            <person name="Stevens D.C."/>
        </authorList>
    </citation>
    <scope>NUCLEOTIDE SEQUENCE [LARGE SCALE GENOMIC DNA]</scope>
    <source>
        <strain evidence="8 9">SCHIC003</strain>
    </source>
</reference>
<dbReference type="InterPro" id="IPR001128">
    <property type="entry name" value="Cyt_P450"/>
</dbReference>
<name>A0ABX7N9G3_9BACT</name>
<gene>
    <name evidence="8" type="ORF">JY572_02760</name>
</gene>
<keyword evidence="4 7" id="KW-0560">Oxidoreductase</keyword>
<dbReference type="PROSITE" id="PS00086">
    <property type="entry name" value="CYTOCHROME_P450"/>
    <property type="match status" value="1"/>
</dbReference>
<dbReference type="PRINTS" id="PR00465">
    <property type="entry name" value="EP450IV"/>
</dbReference>
<protein>
    <submittedName>
        <fullName evidence="8">Cytochrome P450</fullName>
    </submittedName>
</protein>
<dbReference type="Pfam" id="PF00067">
    <property type="entry name" value="p450"/>
    <property type="match status" value="1"/>
</dbReference>
<sequence length="452" mass="49852">MHQPPLPPHASGVPWVGDSVEFGRNPKRFVLKRQARLGPVFMGHILGASTAVMVGPQALRFVLSSHRHHFVSGPGWPRGLGMLMSGALMMKDGDVQVRTRRLLAPALAGSALASYTPVMEATARRHLDRWVQQGRLSLYDGLKGLTFDTASQLLFGTPAGADTGRLGKLFATYTAGMQGLHPVVPLRVPFTPFGRAFAARSEMLREVTRIIQEREGTPGTDALARLLESRKEQGEEGPSADALAEQAFFLLFAGHESTSSLATSACLELSRHPELLDSAREEARTLGDGPLTMERVERLPFLEQVLLETERLHPPFSGSFRQVVKPFEFNGFRVPEGCRVFYSINGTHGDPATFPEPERFTPGRFTPEAARCARHELGLVGFGAGPRSCLGMGFARLQAKVVLALLLRDYEWSLLPKQSLDPVYLPSLFPKDHLRVSFRRRTAEEPCRRETA</sequence>
<dbReference type="RefSeq" id="WP_206716766.1">
    <property type="nucleotide sequence ID" value="NZ_CP071091.1"/>
</dbReference>
<keyword evidence="2 7" id="KW-0349">Heme</keyword>
<dbReference type="EMBL" id="CP071091">
    <property type="protein sequence ID" value="QSQ15024.1"/>
    <property type="molecule type" value="Genomic_DNA"/>
</dbReference>
<accession>A0ABX7N9G3</accession>
<dbReference type="InterPro" id="IPR036396">
    <property type="entry name" value="Cyt_P450_sf"/>
</dbReference>
<keyword evidence="9" id="KW-1185">Reference proteome</keyword>
<evidence type="ECO:0000256" key="6">
    <source>
        <dbReference type="ARBA" id="ARBA00023033"/>
    </source>
</evidence>
<dbReference type="InterPro" id="IPR002403">
    <property type="entry name" value="Cyt_P450_E_grp-IV"/>
</dbReference>
<evidence type="ECO:0000256" key="1">
    <source>
        <dbReference type="ARBA" id="ARBA00010617"/>
    </source>
</evidence>
<dbReference type="PRINTS" id="PR00385">
    <property type="entry name" value="P450"/>
</dbReference>
<dbReference type="PANTHER" id="PTHR24286:SF384">
    <property type="entry name" value="P450, PUTATIVE (EUROFUNG)-RELATED"/>
    <property type="match status" value="1"/>
</dbReference>
<keyword evidence="6 7" id="KW-0503">Monooxygenase</keyword>
<keyword evidence="5 7" id="KW-0408">Iron</keyword>
<evidence type="ECO:0000313" key="9">
    <source>
        <dbReference type="Proteomes" id="UP000663090"/>
    </source>
</evidence>
<dbReference type="Proteomes" id="UP000663090">
    <property type="component" value="Chromosome"/>
</dbReference>
<evidence type="ECO:0000256" key="2">
    <source>
        <dbReference type="ARBA" id="ARBA00022617"/>
    </source>
</evidence>
<organism evidence="8 9">
    <name type="scientific">Myxococcus landrumensis</name>
    <dbReference type="NCBI Taxonomy" id="2813577"/>
    <lineage>
        <taxon>Bacteria</taxon>
        <taxon>Pseudomonadati</taxon>
        <taxon>Myxococcota</taxon>
        <taxon>Myxococcia</taxon>
        <taxon>Myxococcales</taxon>
        <taxon>Cystobacterineae</taxon>
        <taxon>Myxococcaceae</taxon>
        <taxon>Myxococcus</taxon>
    </lineage>
</organism>
<evidence type="ECO:0000256" key="3">
    <source>
        <dbReference type="ARBA" id="ARBA00022723"/>
    </source>
</evidence>
<dbReference type="InterPro" id="IPR017972">
    <property type="entry name" value="Cyt_P450_CS"/>
</dbReference>
<evidence type="ECO:0000313" key="8">
    <source>
        <dbReference type="EMBL" id="QSQ15024.1"/>
    </source>
</evidence>
<proteinExistence type="inferred from homology"/>
<dbReference type="Gene3D" id="1.10.630.10">
    <property type="entry name" value="Cytochrome P450"/>
    <property type="match status" value="1"/>
</dbReference>